<dbReference type="AlphaFoldDB" id="A0A1F6FT49"/>
<reference evidence="2 3" key="1">
    <citation type="journal article" date="2016" name="Nat. Commun.">
        <title>Thousands of microbial genomes shed light on interconnected biogeochemical processes in an aquifer system.</title>
        <authorList>
            <person name="Anantharaman K."/>
            <person name="Brown C.T."/>
            <person name="Hug L.A."/>
            <person name="Sharon I."/>
            <person name="Castelle C.J."/>
            <person name="Probst A.J."/>
            <person name="Thomas B.C."/>
            <person name="Singh A."/>
            <person name="Wilkins M.J."/>
            <person name="Karaoz U."/>
            <person name="Brodie E.L."/>
            <person name="Williams K.H."/>
            <person name="Hubbard S.S."/>
            <person name="Banfield J.F."/>
        </authorList>
    </citation>
    <scope>NUCLEOTIDE SEQUENCE [LARGE SCALE GENOMIC DNA]</scope>
</reference>
<dbReference type="EMBL" id="MFMT01000008">
    <property type="protein sequence ID" value="OGG89038.1"/>
    <property type="molecule type" value="Genomic_DNA"/>
</dbReference>
<evidence type="ECO:0000313" key="2">
    <source>
        <dbReference type="EMBL" id="OGG89038.1"/>
    </source>
</evidence>
<sequence>MTTIINPSSTTDTASSGVALVVGILAIVVFGALFVLYALPAIRADKEATPTNSTLKVVLPAAQTPTPETP</sequence>
<keyword evidence="1" id="KW-0472">Membrane</keyword>
<protein>
    <submittedName>
        <fullName evidence="2">Uncharacterized protein</fullName>
    </submittedName>
</protein>
<feature type="transmembrane region" description="Helical" evidence="1">
    <location>
        <begin position="17"/>
        <end position="39"/>
    </location>
</feature>
<evidence type="ECO:0000256" key="1">
    <source>
        <dbReference type="SAM" id="Phobius"/>
    </source>
</evidence>
<keyword evidence="1" id="KW-0812">Transmembrane</keyword>
<comment type="caution">
    <text evidence="2">The sequence shown here is derived from an EMBL/GenBank/DDBJ whole genome shotgun (WGS) entry which is preliminary data.</text>
</comment>
<keyword evidence="1" id="KW-1133">Transmembrane helix</keyword>
<proteinExistence type="predicted"/>
<gene>
    <name evidence="2" type="ORF">A2592_01095</name>
</gene>
<accession>A0A1F6FT49</accession>
<dbReference type="Proteomes" id="UP000179230">
    <property type="component" value="Unassembled WGS sequence"/>
</dbReference>
<name>A0A1F6FT49_9BACT</name>
<organism evidence="2 3">
    <name type="scientific">Candidatus Kaiserbacteria bacterium RIFOXYD1_FULL_42_15</name>
    <dbReference type="NCBI Taxonomy" id="1798532"/>
    <lineage>
        <taxon>Bacteria</taxon>
        <taxon>Candidatus Kaiseribacteriota</taxon>
    </lineage>
</organism>
<evidence type="ECO:0000313" key="3">
    <source>
        <dbReference type="Proteomes" id="UP000179230"/>
    </source>
</evidence>